<evidence type="ECO:0000313" key="2">
    <source>
        <dbReference type="EMBL" id="VEU35161.1"/>
    </source>
</evidence>
<feature type="compositionally biased region" description="Basic residues" evidence="1">
    <location>
        <begin position="122"/>
        <end position="132"/>
    </location>
</feature>
<feature type="compositionally biased region" description="Basic residues" evidence="1">
    <location>
        <begin position="282"/>
        <end position="292"/>
    </location>
</feature>
<feature type="compositionally biased region" description="Polar residues" evidence="1">
    <location>
        <begin position="77"/>
        <end position="101"/>
    </location>
</feature>
<sequence length="658" mass="71733">MTSADSAASRQAFLHSELEELSRKLERKDSSERVRVPPPDHDGLVTALRAFRAVSSNKNPRRSSSLVSRPSGRHATRSSLLPSRNGNTSTDRNSTAGGSKTESSERLASGNRRSRSIGANRAKARAKTRTIRRASADRSSSATTRQKLSPKRYAHRESSQRDIPEFSSQSPLPKRSVSLSSSATKTSIPRRTQSLTSASTPKPSLPRPPTRRSSRNRTTTTSFESCSSSRDQQERPMRSSVSSVSSSSSNGYSAGRRRSSASVSSVQSVQSCLTSSSLTNKNKTHQRMRRRRSRIEIHNALQSMIQQYGDAIEVEQEPPEGQGVASERVVDVVNDDDDDDPTHHACHLRQCESEFFLQPPTSPDNGLSSPSEIYLAGDKHARTDYSFLGTKGKKLSRTVLTRLLRKSKNMLEAVASLKLPLDEGNRDEPEPTTTVVHGSSDDASDQNTSPETREGKASLMVDGILSLPFSTVDAATMTDGVPSHANTNAIDDAIELLEECEEMMSMTSFSFEETENDPVDDENDEIHMSMGILSDEATGNLCEYYGGRNSTRSNTGSECGTESPPEDKDPAPVDVPTVSTPNQVAGRCRGIVPMDRIPPREDGGEEEEETQATRSSPRQQEEEEVCLQIDFSRLSASGSGETFVRDLAAAGATTNAQQ</sequence>
<feature type="region of interest" description="Disordered" evidence="1">
    <location>
        <begin position="548"/>
        <end position="624"/>
    </location>
</feature>
<proteinExistence type="predicted"/>
<feature type="compositionally biased region" description="Low complexity" evidence="1">
    <location>
        <begin position="216"/>
        <end position="229"/>
    </location>
</feature>
<reference evidence="2 3" key="1">
    <citation type="submission" date="2019-01" db="EMBL/GenBank/DDBJ databases">
        <authorList>
            <person name="Ferrante I. M."/>
        </authorList>
    </citation>
    <scope>NUCLEOTIDE SEQUENCE [LARGE SCALE GENOMIC DNA]</scope>
    <source>
        <strain evidence="2 3">B856</strain>
    </source>
</reference>
<protein>
    <submittedName>
        <fullName evidence="2">Uncharacterized protein</fullName>
    </submittedName>
</protein>
<feature type="compositionally biased region" description="Polar residues" evidence="1">
    <location>
        <begin position="548"/>
        <end position="560"/>
    </location>
</feature>
<accession>A0A448YZD7</accession>
<evidence type="ECO:0000313" key="3">
    <source>
        <dbReference type="Proteomes" id="UP000291116"/>
    </source>
</evidence>
<feature type="compositionally biased region" description="Low complexity" evidence="1">
    <location>
        <begin position="176"/>
        <end position="187"/>
    </location>
</feature>
<organism evidence="2 3">
    <name type="scientific">Pseudo-nitzschia multistriata</name>
    <dbReference type="NCBI Taxonomy" id="183589"/>
    <lineage>
        <taxon>Eukaryota</taxon>
        <taxon>Sar</taxon>
        <taxon>Stramenopiles</taxon>
        <taxon>Ochrophyta</taxon>
        <taxon>Bacillariophyta</taxon>
        <taxon>Bacillariophyceae</taxon>
        <taxon>Bacillariophycidae</taxon>
        <taxon>Bacillariales</taxon>
        <taxon>Bacillariaceae</taxon>
        <taxon>Pseudo-nitzschia</taxon>
    </lineage>
</organism>
<dbReference type="AlphaFoldDB" id="A0A448YZD7"/>
<feature type="compositionally biased region" description="Basic and acidic residues" evidence="1">
    <location>
        <begin position="23"/>
        <end position="43"/>
    </location>
</feature>
<name>A0A448YZD7_9STRA</name>
<feature type="compositionally biased region" description="Low complexity" evidence="1">
    <location>
        <begin position="238"/>
        <end position="277"/>
    </location>
</feature>
<dbReference type="EMBL" id="CAACVS010000050">
    <property type="protein sequence ID" value="VEU35161.1"/>
    <property type="molecule type" value="Genomic_DNA"/>
</dbReference>
<gene>
    <name evidence="2" type="ORF">PSNMU_V1.4_AUG-EV-PASAV3_0018880</name>
</gene>
<keyword evidence="3" id="KW-1185">Reference proteome</keyword>
<evidence type="ECO:0000256" key="1">
    <source>
        <dbReference type="SAM" id="MobiDB-lite"/>
    </source>
</evidence>
<feature type="compositionally biased region" description="Polar residues" evidence="1">
    <location>
        <begin position="189"/>
        <end position="198"/>
    </location>
</feature>
<feature type="compositionally biased region" description="Basic and acidic residues" evidence="1">
    <location>
        <begin position="155"/>
        <end position="164"/>
    </location>
</feature>
<dbReference type="Proteomes" id="UP000291116">
    <property type="component" value="Unassembled WGS sequence"/>
</dbReference>
<feature type="region of interest" description="Disordered" evidence="1">
    <location>
        <begin position="421"/>
        <end position="457"/>
    </location>
</feature>
<feature type="region of interest" description="Disordered" evidence="1">
    <location>
        <begin position="23"/>
        <end position="292"/>
    </location>
</feature>